<gene>
    <name evidence="1" type="ORF">ALC53_10181</name>
</gene>
<keyword evidence="2" id="KW-1185">Reference proteome</keyword>
<dbReference type="AlphaFoldDB" id="A0A195B4G5"/>
<name>A0A195B4G5_9HYME</name>
<dbReference type="Proteomes" id="UP000078540">
    <property type="component" value="Unassembled WGS sequence"/>
</dbReference>
<reference evidence="1 2" key="1">
    <citation type="submission" date="2015-09" db="EMBL/GenBank/DDBJ databases">
        <title>Atta colombica WGS genome.</title>
        <authorList>
            <person name="Nygaard S."/>
            <person name="Hu H."/>
            <person name="Boomsma J."/>
            <person name="Zhang G."/>
        </authorList>
    </citation>
    <scope>NUCLEOTIDE SEQUENCE [LARGE SCALE GENOMIC DNA]</scope>
    <source>
        <strain evidence="1">Treedump-2</strain>
        <tissue evidence="1">Whole body</tissue>
    </source>
</reference>
<proteinExistence type="predicted"/>
<organism evidence="1 2">
    <name type="scientific">Atta colombica</name>
    <dbReference type="NCBI Taxonomy" id="520822"/>
    <lineage>
        <taxon>Eukaryota</taxon>
        <taxon>Metazoa</taxon>
        <taxon>Ecdysozoa</taxon>
        <taxon>Arthropoda</taxon>
        <taxon>Hexapoda</taxon>
        <taxon>Insecta</taxon>
        <taxon>Pterygota</taxon>
        <taxon>Neoptera</taxon>
        <taxon>Endopterygota</taxon>
        <taxon>Hymenoptera</taxon>
        <taxon>Apocrita</taxon>
        <taxon>Aculeata</taxon>
        <taxon>Formicoidea</taxon>
        <taxon>Formicidae</taxon>
        <taxon>Myrmicinae</taxon>
        <taxon>Atta</taxon>
    </lineage>
</organism>
<evidence type="ECO:0000313" key="2">
    <source>
        <dbReference type="Proteomes" id="UP000078540"/>
    </source>
</evidence>
<sequence>MGYERLYRCFALYGYRILRYFSLFFSALESNKSPSSLHSIAMKLSLVKKYDCARMIEHVSRETITQQRAQRIAIRGRRQHYRCWEQTI</sequence>
<evidence type="ECO:0000313" key="1">
    <source>
        <dbReference type="EMBL" id="KYM79386.1"/>
    </source>
</evidence>
<protein>
    <submittedName>
        <fullName evidence="1">Uncharacterized protein</fullName>
    </submittedName>
</protein>
<accession>A0A195B4G5</accession>
<dbReference type="EMBL" id="KQ976604">
    <property type="protein sequence ID" value="KYM79386.1"/>
    <property type="molecule type" value="Genomic_DNA"/>
</dbReference>